<protein>
    <submittedName>
        <fullName evidence="1">Uncharacterized protein</fullName>
    </submittedName>
</protein>
<accession>A0AAX4LXF6</accession>
<evidence type="ECO:0000313" key="1">
    <source>
        <dbReference type="EMBL" id="WXX03149.1"/>
    </source>
</evidence>
<reference evidence="1" key="1">
    <citation type="submission" date="2024-03" db="EMBL/GenBank/DDBJ databases">
        <title>Study on the Mechanism of Salmonella Phage vB_SalP_SE29 Recognizing the Surface Receptor of Host Bacteria.</title>
        <authorList>
            <person name="Zhang L."/>
            <person name="Liang S."/>
            <person name="Liang R."/>
        </authorList>
    </citation>
    <scope>NUCLEOTIDE SEQUENCE</scope>
</reference>
<organism evidence="1 2">
    <name type="scientific">Salmonella phage vB_SalP_SE29</name>
    <dbReference type="NCBI Taxonomy" id="3134913"/>
    <lineage>
        <taxon>Viruses</taxon>
        <taxon>Duplodnaviria</taxon>
        <taxon>Heunggongvirae</taxon>
        <taxon>Uroviricota</taxon>
        <taxon>Caudoviricetes</taxon>
        <taxon>Autographivirales</taxon>
        <taxon>Autosignataviridae</taxon>
        <taxon>Molineuxvirinae</taxon>
        <taxon>Zindervirus</taxon>
    </lineage>
</organism>
<dbReference type="Proteomes" id="UP001434079">
    <property type="component" value="Segment"/>
</dbReference>
<evidence type="ECO:0000313" key="2">
    <source>
        <dbReference type="Proteomes" id="UP001434079"/>
    </source>
</evidence>
<dbReference type="EMBL" id="PP526725">
    <property type="protein sequence ID" value="WXX03149.1"/>
    <property type="molecule type" value="Genomic_DNA"/>
</dbReference>
<name>A0AAX4LXF6_9CAUD</name>
<sequence length="35" mass="3749">MRSVATKGTDSPRPHTLSSALLRPVSLAIGLFECH</sequence>
<gene>
    <name evidence="1" type="ORF">IODZLFCR_CDS0005</name>
</gene>
<proteinExistence type="predicted"/>